<name>A0A4Q0Q821_9BRAD</name>
<comment type="caution">
    <text evidence="1">The sequence shown here is derived from an EMBL/GenBank/DDBJ whole genome shotgun (WGS) entry which is preliminary data.</text>
</comment>
<proteinExistence type="predicted"/>
<reference evidence="1 2" key="1">
    <citation type="submission" date="2018-11" db="EMBL/GenBank/DDBJ databases">
        <title>Bradyrhizobium sp. nov., isolated from effective nodules of peanut in China.</title>
        <authorList>
            <person name="Li Y."/>
        </authorList>
    </citation>
    <scope>NUCLEOTIDE SEQUENCE [LARGE SCALE GENOMIC DNA]</scope>
    <source>
        <strain evidence="1 2">CCBAU 51770</strain>
    </source>
</reference>
<protein>
    <submittedName>
        <fullName evidence="1">Uncharacterized protein</fullName>
    </submittedName>
</protein>
<dbReference type="AlphaFoldDB" id="A0A4Q0Q821"/>
<dbReference type="Proteomes" id="UP000290174">
    <property type="component" value="Unassembled WGS sequence"/>
</dbReference>
<accession>A0A4Q0Q821</accession>
<dbReference type="EMBL" id="RKMK01000059">
    <property type="protein sequence ID" value="RXG85348.1"/>
    <property type="molecule type" value="Genomic_DNA"/>
</dbReference>
<organism evidence="1 2">
    <name type="scientific">Bradyrhizobium zhanjiangense</name>
    <dbReference type="NCBI Taxonomy" id="1325107"/>
    <lineage>
        <taxon>Bacteria</taxon>
        <taxon>Pseudomonadati</taxon>
        <taxon>Pseudomonadota</taxon>
        <taxon>Alphaproteobacteria</taxon>
        <taxon>Hyphomicrobiales</taxon>
        <taxon>Nitrobacteraceae</taxon>
        <taxon>Bradyrhizobium</taxon>
    </lineage>
</organism>
<gene>
    <name evidence="1" type="ORF">EAS61_36470</name>
</gene>
<sequence length="92" mass="10373">MRSLADSALASEGYLVANQQYCLVRNGELISTSFKPIEDPDGGEWFPIENEDTEPFDPAKHWRLKPLPLRLDSARGIVVRTYPVIAKCMEHA</sequence>
<evidence type="ECO:0000313" key="2">
    <source>
        <dbReference type="Proteomes" id="UP000290174"/>
    </source>
</evidence>
<evidence type="ECO:0000313" key="1">
    <source>
        <dbReference type="EMBL" id="RXG85348.1"/>
    </source>
</evidence>